<dbReference type="InterPro" id="IPR005946">
    <property type="entry name" value="Rib-P_diPkinase"/>
</dbReference>
<dbReference type="SMART" id="SM01400">
    <property type="entry name" value="Pribosyltran_N"/>
    <property type="match status" value="1"/>
</dbReference>
<dbReference type="GO" id="GO:0002189">
    <property type="term" value="C:ribose phosphate diphosphokinase complex"/>
    <property type="evidence" value="ECO:0007669"/>
    <property type="project" value="TreeGrafter"/>
</dbReference>
<evidence type="ECO:0000256" key="7">
    <source>
        <dbReference type="ARBA" id="ARBA00022840"/>
    </source>
</evidence>
<dbReference type="GO" id="GO:0006164">
    <property type="term" value="P:purine nucleotide biosynthetic process"/>
    <property type="evidence" value="ECO:0007669"/>
    <property type="project" value="TreeGrafter"/>
</dbReference>
<feature type="binding site" evidence="12">
    <location>
        <begin position="98"/>
        <end position="99"/>
    </location>
    <ligand>
        <name>ATP</name>
        <dbReference type="ChEBI" id="CHEBI:30616"/>
    </ligand>
</feature>
<evidence type="ECO:0000256" key="9">
    <source>
        <dbReference type="ARBA" id="ARBA00049535"/>
    </source>
</evidence>
<keyword evidence="7 12" id="KW-0067">ATP-binding</keyword>
<dbReference type="InterPro" id="IPR037515">
    <property type="entry name" value="Rib-P_diPkinase_bac"/>
</dbReference>
<evidence type="ECO:0000259" key="13">
    <source>
        <dbReference type="Pfam" id="PF13793"/>
    </source>
</evidence>
<evidence type="ECO:0000256" key="5">
    <source>
        <dbReference type="ARBA" id="ARBA00022741"/>
    </source>
</evidence>
<sequence length="315" mass="33863">MNDNNLIIFSGNSNIPLAEKICNYLDMPMGGAKVKRFSDGEIQIEINDNVRLKNVFVIQSTCSPVNDNLVELLLMTDAFKRASASRITAVIPYYGYARQDRKVAPRVPISAKLVADLLTVAGLDRVITMDLHAGQIQGFFDIPVDNLFATPVILEYIRMNFANDELVIISPDAGGVERARALAKRLKADLAIIDKRRDAPNEAKAMAVIGDVSGKVAIIFDDMADTAGTLTEAAGAIMESGAKEVHACVSHPVLSGPAVDRIMNSALKSVVVTDTIPLAENASACDKIKILTVAELVGEAIIRSHKGDSVTSLFV</sequence>
<evidence type="ECO:0000256" key="10">
    <source>
        <dbReference type="ARBA" id="ARBA00054914"/>
    </source>
</evidence>
<dbReference type="InterPro" id="IPR000842">
    <property type="entry name" value="PRib_PP_synth_CS"/>
</dbReference>
<dbReference type="CDD" id="cd06223">
    <property type="entry name" value="PRTases_typeI"/>
    <property type="match status" value="1"/>
</dbReference>
<organism evidence="14 15">
    <name type="scientific">Desulfonema magnum</name>
    <dbReference type="NCBI Taxonomy" id="45655"/>
    <lineage>
        <taxon>Bacteria</taxon>
        <taxon>Pseudomonadati</taxon>
        <taxon>Thermodesulfobacteriota</taxon>
        <taxon>Desulfobacteria</taxon>
        <taxon>Desulfobacterales</taxon>
        <taxon>Desulfococcaceae</taxon>
        <taxon>Desulfonema</taxon>
    </lineage>
</organism>
<dbReference type="HAMAP" id="MF_00583_B">
    <property type="entry name" value="RibP_PPkinase_B"/>
    <property type="match status" value="1"/>
</dbReference>
<keyword evidence="4 12" id="KW-0545">Nucleotide biosynthesis</keyword>
<comment type="catalytic activity">
    <reaction evidence="9 12">
        <text>D-ribose 5-phosphate + ATP = 5-phospho-alpha-D-ribose 1-diphosphate + AMP + H(+)</text>
        <dbReference type="Rhea" id="RHEA:15609"/>
        <dbReference type="ChEBI" id="CHEBI:15378"/>
        <dbReference type="ChEBI" id="CHEBI:30616"/>
        <dbReference type="ChEBI" id="CHEBI:58017"/>
        <dbReference type="ChEBI" id="CHEBI:78346"/>
        <dbReference type="ChEBI" id="CHEBI:456215"/>
        <dbReference type="EC" id="2.7.6.1"/>
    </reaction>
</comment>
<dbReference type="InterPro" id="IPR000836">
    <property type="entry name" value="PRTase_dom"/>
</dbReference>
<keyword evidence="2 12" id="KW-0808">Transferase</keyword>
<feature type="active site" evidence="12">
    <location>
        <position position="195"/>
    </location>
</feature>
<dbReference type="PANTHER" id="PTHR10210">
    <property type="entry name" value="RIBOSE-PHOSPHATE DIPHOSPHOKINASE FAMILY MEMBER"/>
    <property type="match status" value="1"/>
</dbReference>
<dbReference type="Proteomes" id="UP000663722">
    <property type="component" value="Chromosome"/>
</dbReference>
<dbReference type="GO" id="GO:0000287">
    <property type="term" value="F:magnesium ion binding"/>
    <property type="evidence" value="ECO:0007669"/>
    <property type="project" value="UniProtKB-UniRule"/>
</dbReference>
<comment type="function">
    <text evidence="10 12">Involved in the biosynthesis of the central metabolite phospho-alpha-D-ribosyl-1-pyrophosphate (PRPP) via the transfer of pyrophosphoryl group from ATP to 1-hydroxyl of ribose-5-phosphate (Rib-5-P).</text>
</comment>
<dbReference type="NCBIfam" id="NF002320">
    <property type="entry name" value="PRK01259.1"/>
    <property type="match status" value="1"/>
</dbReference>
<feature type="domain" description="Ribose-phosphate pyrophosphokinase N-terminal" evidence="13">
    <location>
        <begin position="7"/>
        <end position="122"/>
    </location>
</feature>
<dbReference type="AlphaFoldDB" id="A0A975GSD1"/>
<dbReference type="KEGG" id="dmm:dnm_078710"/>
<keyword evidence="3 12" id="KW-0479">Metal-binding</keyword>
<evidence type="ECO:0000313" key="14">
    <source>
        <dbReference type="EMBL" id="QTA91797.1"/>
    </source>
</evidence>
<keyword evidence="15" id="KW-1185">Reference proteome</keyword>
<reference evidence="14" key="1">
    <citation type="journal article" date="2021" name="Microb. Physiol.">
        <title>Proteogenomic Insights into the Physiology of Marine, Sulfate-Reducing, Filamentous Desulfonema limicola and Desulfonema magnum.</title>
        <authorList>
            <person name="Schnaars V."/>
            <person name="Wohlbrand L."/>
            <person name="Scheve S."/>
            <person name="Hinrichs C."/>
            <person name="Reinhardt R."/>
            <person name="Rabus R."/>
        </authorList>
    </citation>
    <scope>NUCLEOTIDE SEQUENCE</scope>
    <source>
        <strain evidence="14">4be13</strain>
    </source>
</reference>
<dbReference type="NCBIfam" id="TIGR01251">
    <property type="entry name" value="ribP_PPkin"/>
    <property type="match status" value="1"/>
</dbReference>
<dbReference type="Pfam" id="PF13793">
    <property type="entry name" value="Pribosyltran_N"/>
    <property type="match status" value="1"/>
</dbReference>
<dbReference type="EC" id="2.7.6.1" evidence="12"/>
<keyword evidence="8 12" id="KW-0460">Magnesium</keyword>
<comment type="cofactor">
    <cofactor evidence="12">
        <name>Mg(2+)</name>
        <dbReference type="ChEBI" id="CHEBI:18420"/>
    </cofactor>
    <text evidence="12">Binds 2 Mg(2+) ions per subunit.</text>
</comment>
<protein>
    <recommendedName>
        <fullName evidence="12">Ribose-phosphate pyrophosphokinase</fullName>
        <shortName evidence="12">RPPK</shortName>
        <ecNumber evidence="12">2.7.6.1</ecNumber>
    </recommendedName>
    <alternativeName>
        <fullName evidence="12">5-phospho-D-ribosyl alpha-1-diphosphate synthase</fullName>
    </alternativeName>
    <alternativeName>
        <fullName evidence="12">Phosphoribosyl diphosphate synthase</fullName>
    </alternativeName>
    <alternativeName>
        <fullName evidence="12">Phosphoribosyl pyrophosphate synthase</fullName>
        <shortName evidence="12">P-Rib-PP synthase</shortName>
        <shortName evidence="12">PRPP synthase</shortName>
        <shortName evidence="12">PRPPase</shortName>
    </alternativeName>
</protein>
<evidence type="ECO:0000256" key="6">
    <source>
        <dbReference type="ARBA" id="ARBA00022777"/>
    </source>
</evidence>
<proteinExistence type="inferred from homology"/>
<feature type="binding site" evidence="12">
    <location>
        <begin position="225"/>
        <end position="229"/>
    </location>
    <ligand>
        <name>D-ribose 5-phosphate</name>
        <dbReference type="ChEBI" id="CHEBI:78346"/>
    </ligand>
</feature>
<dbReference type="GO" id="GO:0004749">
    <property type="term" value="F:ribose phosphate diphosphokinase activity"/>
    <property type="evidence" value="ECO:0007669"/>
    <property type="project" value="UniProtKB-UniRule"/>
</dbReference>
<dbReference type="FunFam" id="3.40.50.2020:FF:000001">
    <property type="entry name" value="Ribose-phosphate pyrophosphokinase"/>
    <property type="match status" value="1"/>
</dbReference>
<evidence type="ECO:0000256" key="3">
    <source>
        <dbReference type="ARBA" id="ARBA00022723"/>
    </source>
</evidence>
<dbReference type="RefSeq" id="WP_207679421.1">
    <property type="nucleotide sequence ID" value="NZ_CP061800.1"/>
</dbReference>
<dbReference type="InterPro" id="IPR029099">
    <property type="entry name" value="Pribosyltran_N"/>
</dbReference>
<evidence type="ECO:0000256" key="8">
    <source>
        <dbReference type="ARBA" id="ARBA00022842"/>
    </source>
</evidence>
<evidence type="ECO:0000256" key="4">
    <source>
        <dbReference type="ARBA" id="ARBA00022727"/>
    </source>
</evidence>
<name>A0A975GSD1_9BACT</name>
<accession>A0A975GSD1</accession>
<dbReference type="Gene3D" id="3.40.50.2020">
    <property type="match status" value="2"/>
</dbReference>
<evidence type="ECO:0000256" key="11">
    <source>
        <dbReference type="ARBA" id="ARBA00061444"/>
    </source>
</evidence>
<gene>
    <name evidence="12 14" type="primary">prs</name>
    <name evidence="14" type="ORF">dnm_078710</name>
</gene>
<dbReference type="EMBL" id="CP061800">
    <property type="protein sequence ID" value="QTA91797.1"/>
    <property type="molecule type" value="Genomic_DNA"/>
</dbReference>
<comment type="pathway">
    <text evidence="1 12">Metabolic intermediate biosynthesis; 5-phospho-alpha-D-ribose 1-diphosphate biosynthesis; 5-phospho-alpha-D-ribose 1-diphosphate from D-ribose 5-phosphate (route I): step 1/1.</text>
</comment>
<dbReference type="GO" id="GO:0005737">
    <property type="term" value="C:cytoplasm"/>
    <property type="evidence" value="ECO:0007669"/>
    <property type="project" value="UniProtKB-SubCell"/>
</dbReference>
<evidence type="ECO:0000256" key="1">
    <source>
        <dbReference type="ARBA" id="ARBA00004996"/>
    </source>
</evidence>
<feature type="binding site" evidence="12">
    <location>
        <position position="197"/>
    </location>
    <ligand>
        <name>D-ribose 5-phosphate</name>
        <dbReference type="ChEBI" id="CHEBI:78346"/>
    </ligand>
</feature>
<comment type="subcellular location">
    <subcellularLocation>
        <location evidence="12">Cytoplasm</location>
    </subcellularLocation>
</comment>
<feature type="binding site" evidence="12">
    <location>
        <position position="132"/>
    </location>
    <ligand>
        <name>Mg(2+)</name>
        <dbReference type="ChEBI" id="CHEBI:18420"/>
    </ligand>
</feature>
<dbReference type="GO" id="GO:0009156">
    <property type="term" value="P:ribonucleoside monophosphate biosynthetic process"/>
    <property type="evidence" value="ECO:0007669"/>
    <property type="project" value="InterPro"/>
</dbReference>
<feature type="binding site" evidence="12">
    <location>
        <begin position="39"/>
        <end position="41"/>
    </location>
    <ligand>
        <name>ATP</name>
        <dbReference type="ChEBI" id="CHEBI:30616"/>
    </ligand>
</feature>
<keyword evidence="12" id="KW-0963">Cytoplasm</keyword>
<dbReference type="GO" id="GO:0005524">
    <property type="term" value="F:ATP binding"/>
    <property type="evidence" value="ECO:0007669"/>
    <property type="project" value="UniProtKB-KW"/>
</dbReference>
<keyword evidence="6 12" id="KW-0418">Kinase</keyword>
<keyword evidence="5 12" id="KW-0547">Nucleotide-binding</keyword>
<dbReference type="GO" id="GO:0016301">
    <property type="term" value="F:kinase activity"/>
    <property type="evidence" value="ECO:0007669"/>
    <property type="project" value="UniProtKB-KW"/>
</dbReference>
<dbReference type="PANTHER" id="PTHR10210:SF41">
    <property type="entry name" value="RIBOSE-PHOSPHATE PYROPHOSPHOKINASE 1, CHLOROPLASTIC"/>
    <property type="match status" value="1"/>
</dbReference>
<dbReference type="SUPFAM" id="SSF53271">
    <property type="entry name" value="PRTase-like"/>
    <property type="match status" value="1"/>
</dbReference>
<evidence type="ECO:0000256" key="2">
    <source>
        <dbReference type="ARBA" id="ARBA00022679"/>
    </source>
</evidence>
<feature type="binding site" evidence="12">
    <location>
        <position position="172"/>
    </location>
    <ligand>
        <name>Mg(2+)</name>
        <dbReference type="ChEBI" id="CHEBI:18420"/>
    </ligand>
</feature>
<comment type="similarity">
    <text evidence="11 12">Belongs to the ribose-phosphate pyrophosphokinase family. Class I subfamily.</text>
</comment>
<dbReference type="InterPro" id="IPR029057">
    <property type="entry name" value="PRTase-like"/>
</dbReference>
<evidence type="ECO:0000313" key="15">
    <source>
        <dbReference type="Proteomes" id="UP000663722"/>
    </source>
</evidence>
<dbReference type="Pfam" id="PF14572">
    <property type="entry name" value="Pribosyl_synth"/>
    <property type="match status" value="1"/>
</dbReference>
<dbReference type="PROSITE" id="PS00114">
    <property type="entry name" value="PRPP_SYNTHASE"/>
    <property type="match status" value="1"/>
</dbReference>
<evidence type="ECO:0000256" key="12">
    <source>
        <dbReference type="HAMAP-Rule" id="MF_00583"/>
    </source>
</evidence>
<comment type="subunit">
    <text evidence="12">Homohexamer.</text>
</comment>
<feature type="binding site" evidence="12">
    <location>
        <position position="221"/>
    </location>
    <ligand>
        <name>D-ribose 5-phosphate</name>
        <dbReference type="ChEBI" id="CHEBI:78346"/>
    </ligand>
</feature>
<dbReference type="GO" id="GO:0006015">
    <property type="term" value="P:5-phosphoribose 1-diphosphate biosynthetic process"/>
    <property type="evidence" value="ECO:0007669"/>
    <property type="project" value="UniProtKB-UniRule"/>
</dbReference>